<reference evidence="1 2" key="1">
    <citation type="submission" date="2020-08" db="EMBL/GenBank/DDBJ databases">
        <title>Genomic Encyclopedia of Type Strains, Phase IV (KMG-IV): sequencing the most valuable type-strain genomes for metagenomic binning, comparative biology and taxonomic classification.</title>
        <authorList>
            <person name="Goeker M."/>
        </authorList>
    </citation>
    <scope>NUCLEOTIDE SEQUENCE [LARGE SCALE GENOMIC DNA]</scope>
    <source>
        <strain evidence="1 2">DSM 11805</strain>
    </source>
</reference>
<evidence type="ECO:0000313" key="2">
    <source>
        <dbReference type="Proteomes" id="UP000572212"/>
    </source>
</evidence>
<dbReference type="SUPFAM" id="SSF52091">
    <property type="entry name" value="SpoIIaa-like"/>
    <property type="match status" value="1"/>
</dbReference>
<protein>
    <submittedName>
        <fullName evidence="1">RsbT co-antagonist protein RsbR</fullName>
    </submittedName>
</protein>
<dbReference type="CDD" id="cd07041">
    <property type="entry name" value="STAS_RsbR_RsbS_like"/>
    <property type="match status" value="1"/>
</dbReference>
<comment type="caution">
    <text evidence="1">The sequence shown here is derived from an EMBL/GenBank/DDBJ whole genome shotgun (WGS) entry which is preliminary data.</text>
</comment>
<dbReference type="Gene3D" id="3.30.750.24">
    <property type="entry name" value="STAS domain"/>
    <property type="match status" value="1"/>
</dbReference>
<dbReference type="PANTHER" id="PTHR33745">
    <property type="entry name" value="RSBT ANTAGONIST PROTEIN RSBS-RELATED"/>
    <property type="match status" value="1"/>
</dbReference>
<organism evidence="1 2">
    <name type="scientific">Gracilibacillus halotolerans</name>
    <dbReference type="NCBI Taxonomy" id="74386"/>
    <lineage>
        <taxon>Bacteria</taxon>
        <taxon>Bacillati</taxon>
        <taxon>Bacillota</taxon>
        <taxon>Bacilli</taxon>
        <taxon>Bacillales</taxon>
        <taxon>Bacillaceae</taxon>
        <taxon>Gracilibacillus</taxon>
    </lineage>
</organism>
<dbReference type="InterPro" id="IPR036513">
    <property type="entry name" value="STAS_dom_sf"/>
</dbReference>
<name>A0A841RIG6_9BACI</name>
<accession>A0A841RIG6</accession>
<evidence type="ECO:0000313" key="1">
    <source>
        <dbReference type="EMBL" id="MBB6512461.1"/>
    </source>
</evidence>
<dbReference type="Proteomes" id="UP000572212">
    <property type="component" value="Unassembled WGS sequence"/>
</dbReference>
<dbReference type="AlphaFoldDB" id="A0A841RIG6"/>
<proteinExistence type="predicted"/>
<dbReference type="InterPro" id="IPR051932">
    <property type="entry name" value="Bact_StressResp_Reg"/>
</dbReference>
<keyword evidence="2" id="KW-1185">Reference proteome</keyword>
<gene>
    <name evidence="1" type="ORF">GGQ92_001244</name>
</gene>
<dbReference type="RefSeq" id="WP_184245729.1">
    <property type="nucleotide sequence ID" value="NZ_BAAACU010000058.1"/>
</dbReference>
<sequence length="173" mass="19662">MNKTLEEVVKENEALKNQINAYEKMIDELSAPIIPSILPETILVPLTGTITERRIFHIQDEITKRVAVDRANTVLIDFTGISKFEVEDGLGYQYLGERLNALVSTLSLMGVNTIFVGFTPQFAQKLILTNAPAFRETKSFATFRRGLQYLLTKKNLKLVELEDENQLTTNQKR</sequence>
<dbReference type="EMBL" id="JACHON010000003">
    <property type="protein sequence ID" value="MBB6512461.1"/>
    <property type="molecule type" value="Genomic_DNA"/>
</dbReference>